<dbReference type="InterPro" id="IPR003960">
    <property type="entry name" value="ATPase_AAA_CS"/>
</dbReference>
<keyword evidence="2 4" id="KW-0067">ATP-binding</keyword>
<keyword evidence="3" id="KW-0175">Coiled coil</keyword>
<dbReference type="PANTHER" id="PTHR23077">
    <property type="entry name" value="AAA-FAMILY ATPASE"/>
    <property type="match status" value="1"/>
</dbReference>
<comment type="similarity">
    <text evidence="4">Belongs to the AAA ATPase family.</text>
</comment>
<dbReference type="CDD" id="cd19481">
    <property type="entry name" value="RecA-like_protease"/>
    <property type="match status" value="1"/>
</dbReference>
<dbReference type="RefSeq" id="WP_084665084.1">
    <property type="nucleotide sequence ID" value="NZ_LT838272.1"/>
</dbReference>
<keyword evidence="1 4" id="KW-0547">Nucleotide-binding</keyword>
<organism evidence="7 8">
    <name type="scientific">Thermanaeromonas toyohensis ToBE</name>
    <dbReference type="NCBI Taxonomy" id="698762"/>
    <lineage>
        <taxon>Bacteria</taxon>
        <taxon>Bacillati</taxon>
        <taxon>Bacillota</taxon>
        <taxon>Clostridia</taxon>
        <taxon>Neomoorellales</taxon>
        <taxon>Neomoorellaceae</taxon>
        <taxon>Thermanaeromonas</taxon>
    </lineage>
</organism>
<dbReference type="InterPro" id="IPR041569">
    <property type="entry name" value="AAA_lid_3"/>
</dbReference>
<dbReference type="InterPro" id="IPR003593">
    <property type="entry name" value="AAA+_ATPase"/>
</dbReference>
<dbReference type="Pfam" id="PF17862">
    <property type="entry name" value="AAA_lid_3"/>
    <property type="match status" value="1"/>
</dbReference>
<dbReference type="Gene3D" id="3.40.50.300">
    <property type="entry name" value="P-loop containing nucleotide triphosphate hydrolases"/>
    <property type="match status" value="1"/>
</dbReference>
<evidence type="ECO:0000313" key="8">
    <source>
        <dbReference type="Proteomes" id="UP000192569"/>
    </source>
</evidence>
<dbReference type="Gene3D" id="1.10.8.60">
    <property type="match status" value="1"/>
</dbReference>
<dbReference type="InterPro" id="IPR003959">
    <property type="entry name" value="ATPase_AAA_core"/>
</dbReference>
<evidence type="ECO:0000256" key="3">
    <source>
        <dbReference type="ARBA" id="ARBA00023054"/>
    </source>
</evidence>
<gene>
    <name evidence="7" type="ORF">SAMN00808754_1468</name>
</gene>
<dbReference type="SUPFAM" id="SSF52540">
    <property type="entry name" value="P-loop containing nucleoside triphosphate hydrolases"/>
    <property type="match status" value="1"/>
</dbReference>
<evidence type="ECO:0000313" key="7">
    <source>
        <dbReference type="EMBL" id="SMB96370.1"/>
    </source>
</evidence>
<keyword evidence="8" id="KW-1185">Reference proteome</keyword>
<dbReference type="InterPro" id="IPR050168">
    <property type="entry name" value="AAA_ATPase_domain"/>
</dbReference>
<feature type="transmembrane region" description="Helical" evidence="5">
    <location>
        <begin position="87"/>
        <end position="103"/>
    </location>
</feature>
<dbReference type="InterPro" id="IPR027417">
    <property type="entry name" value="P-loop_NTPase"/>
</dbReference>
<accession>A0A1W1VT13</accession>
<proteinExistence type="inferred from homology"/>
<name>A0A1W1VT13_9FIRM</name>
<evidence type="ECO:0000256" key="5">
    <source>
        <dbReference type="SAM" id="Phobius"/>
    </source>
</evidence>
<dbReference type="InterPro" id="IPR000641">
    <property type="entry name" value="CbxX/CfxQ"/>
</dbReference>
<dbReference type="OrthoDB" id="9809379at2"/>
<feature type="transmembrane region" description="Helical" evidence="5">
    <location>
        <begin position="61"/>
        <end position="80"/>
    </location>
</feature>
<reference evidence="7 8" key="1">
    <citation type="submission" date="2017-04" db="EMBL/GenBank/DDBJ databases">
        <authorList>
            <person name="Afonso C.L."/>
            <person name="Miller P.J."/>
            <person name="Scott M.A."/>
            <person name="Spackman E."/>
            <person name="Goraichik I."/>
            <person name="Dimitrov K.M."/>
            <person name="Suarez D.L."/>
            <person name="Swayne D.E."/>
        </authorList>
    </citation>
    <scope>NUCLEOTIDE SEQUENCE [LARGE SCALE GENOMIC DNA]</scope>
    <source>
        <strain evidence="7 8">ToBE</strain>
    </source>
</reference>
<dbReference type="AlphaFoldDB" id="A0A1W1VT13"/>
<feature type="domain" description="AAA+ ATPase" evidence="6">
    <location>
        <begin position="249"/>
        <end position="388"/>
    </location>
</feature>
<dbReference type="GO" id="GO:0016887">
    <property type="term" value="F:ATP hydrolysis activity"/>
    <property type="evidence" value="ECO:0007669"/>
    <property type="project" value="InterPro"/>
</dbReference>
<dbReference type="EMBL" id="LT838272">
    <property type="protein sequence ID" value="SMB96370.1"/>
    <property type="molecule type" value="Genomic_DNA"/>
</dbReference>
<dbReference type="Proteomes" id="UP000192569">
    <property type="component" value="Chromosome I"/>
</dbReference>
<protein>
    <submittedName>
        <fullName evidence="7">ATPase family associated with various cellular activities (AAA)</fullName>
    </submittedName>
</protein>
<keyword evidence="5" id="KW-0812">Transmembrane</keyword>
<keyword evidence="5" id="KW-0472">Membrane</keyword>
<feature type="transmembrane region" description="Helical" evidence="5">
    <location>
        <begin position="12"/>
        <end position="33"/>
    </location>
</feature>
<dbReference type="Pfam" id="PF00004">
    <property type="entry name" value="AAA"/>
    <property type="match status" value="1"/>
</dbReference>
<dbReference type="GO" id="GO:0005524">
    <property type="term" value="F:ATP binding"/>
    <property type="evidence" value="ECO:0007669"/>
    <property type="project" value="UniProtKB-KW"/>
</dbReference>
<sequence length="463" mass="50309">MLRILRQNREPAPILGAGGGGWFILGLLCSVALEVLLARSPGMFSVSGAAGRVWAAKLQEFNRTVSLLWMVTGLWGMALAGWEHSRYIFAGGMMVFLSRYIVWDRLPAFHAWLGRYVPAAATLLYADYKAFGLVNLVPLFAVAGYVAYHVQDRLWRLTGWEGHARRQWEKERMLAATGPAQAGYGQVAAQAAQHAGLSIPGVSVYPRKQPDPKALDRIVGLDEAKKLVMRTMRAALDTSGVYAQYGLAPPGGILLYGPPGTGKTSFARACAEALGCTFYVVNASAVVGSLVGQTERAISYLFQHARANRPAVIFWDEIDAVARKRDSANLNRPSDLVLNVLLSEMDGFQSKGEKGVLVIGATNRIDVLDPAILRPGRFDHKVEVGLPDARARVQLLEFFLRGRKTAGIDGSVLEELAAATEGWSPADLKALVDEAAWAAVEAGKPIDPRFLKQVLEKSRTVKG</sequence>
<feature type="transmembrane region" description="Helical" evidence="5">
    <location>
        <begin position="130"/>
        <end position="148"/>
    </location>
</feature>
<dbReference type="SMART" id="SM00382">
    <property type="entry name" value="AAA"/>
    <property type="match status" value="1"/>
</dbReference>
<dbReference type="FunFam" id="3.40.50.300:FF:001025">
    <property type="entry name" value="ATPase family, AAA domain-containing 2B"/>
    <property type="match status" value="1"/>
</dbReference>
<dbReference type="PROSITE" id="PS00674">
    <property type="entry name" value="AAA"/>
    <property type="match status" value="1"/>
</dbReference>
<dbReference type="PRINTS" id="PR00819">
    <property type="entry name" value="CBXCFQXSUPER"/>
</dbReference>
<evidence type="ECO:0000256" key="2">
    <source>
        <dbReference type="ARBA" id="ARBA00022840"/>
    </source>
</evidence>
<dbReference type="STRING" id="698762.SAMN00808754_1468"/>
<keyword evidence="5" id="KW-1133">Transmembrane helix</keyword>
<evidence type="ECO:0000259" key="6">
    <source>
        <dbReference type="SMART" id="SM00382"/>
    </source>
</evidence>
<evidence type="ECO:0000256" key="4">
    <source>
        <dbReference type="RuleBase" id="RU003651"/>
    </source>
</evidence>
<evidence type="ECO:0000256" key="1">
    <source>
        <dbReference type="ARBA" id="ARBA00022741"/>
    </source>
</evidence>